<dbReference type="GO" id="GO:0004357">
    <property type="term" value="F:glutamate-cysteine ligase activity"/>
    <property type="evidence" value="ECO:0007669"/>
    <property type="project" value="UniProtKB-UniRule"/>
</dbReference>
<dbReference type="Gene3D" id="3.30.590.20">
    <property type="match status" value="1"/>
</dbReference>
<reference evidence="7 8" key="1">
    <citation type="submission" date="2020-07" db="EMBL/GenBank/DDBJ databases">
        <title>Sequencing the genomes of 1000 actinobacteria strains.</title>
        <authorList>
            <person name="Klenk H.-P."/>
        </authorList>
    </citation>
    <scope>NUCLEOTIDE SEQUENCE [LARGE SCALE GENOMIC DNA]</scope>
    <source>
        <strain evidence="7 8">DSM 24552</strain>
    </source>
</reference>
<dbReference type="RefSeq" id="WP_179517161.1">
    <property type="nucleotide sequence ID" value="NZ_JACCAC010000001.1"/>
</dbReference>
<dbReference type="GO" id="GO:0006750">
    <property type="term" value="P:glutathione biosynthetic process"/>
    <property type="evidence" value="ECO:0007669"/>
    <property type="project" value="UniProtKB-UniRule"/>
</dbReference>
<organism evidence="7 8">
    <name type="scientific">Nocardioides perillae</name>
    <dbReference type="NCBI Taxonomy" id="1119534"/>
    <lineage>
        <taxon>Bacteria</taxon>
        <taxon>Bacillati</taxon>
        <taxon>Actinomycetota</taxon>
        <taxon>Actinomycetes</taxon>
        <taxon>Propionibacteriales</taxon>
        <taxon>Nocardioidaceae</taxon>
        <taxon>Nocardioides</taxon>
    </lineage>
</organism>
<evidence type="ECO:0000256" key="6">
    <source>
        <dbReference type="PIRNR" id="PIRNR017901"/>
    </source>
</evidence>
<comment type="similarity">
    <text evidence="5 6">Belongs to the glutamate--cysteine ligase type 2 family. EgtA subfamily.</text>
</comment>
<comment type="pathway">
    <text evidence="5">Amino-acid biosynthesis; ergothioneine biosynthesis.</text>
</comment>
<evidence type="ECO:0000313" key="7">
    <source>
        <dbReference type="EMBL" id="NYG54564.1"/>
    </source>
</evidence>
<proteinExistence type="inferred from homology"/>
<keyword evidence="3 5" id="KW-0067">ATP-binding</keyword>
<keyword evidence="8" id="KW-1185">Reference proteome</keyword>
<evidence type="ECO:0000313" key="8">
    <source>
        <dbReference type="Proteomes" id="UP000544110"/>
    </source>
</evidence>
<comment type="function">
    <text evidence="5">Catalyzes the synthesis of gamma-glutamylcysteine (gamma-GC). This compound is used as substrate for the biosynthesis of the low-molecular thiol compound ergothioneine.</text>
</comment>
<dbReference type="HAMAP" id="MF_02034">
    <property type="entry name" value="EgtA"/>
    <property type="match status" value="1"/>
</dbReference>
<dbReference type="InterPro" id="IPR017809">
    <property type="entry name" value="EgtA_Actinobacteria"/>
</dbReference>
<dbReference type="Proteomes" id="UP000544110">
    <property type="component" value="Unassembled WGS sequence"/>
</dbReference>
<dbReference type="GO" id="GO:0005524">
    <property type="term" value="F:ATP binding"/>
    <property type="evidence" value="ECO:0007669"/>
    <property type="project" value="UniProtKB-UniRule"/>
</dbReference>
<comment type="catalytic activity">
    <reaction evidence="4 5 6">
        <text>L-cysteine + L-glutamate + ATP = gamma-L-glutamyl-L-cysteine + ADP + phosphate + H(+)</text>
        <dbReference type="Rhea" id="RHEA:13285"/>
        <dbReference type="ChEBI" id="CHEBI:15378"/>
        <dbReference type="ChEBI" id="CHEBI:29985"/>
        <dbReference type="ChEBI" id="CHEBI:30616"/>
        <dbReference type="ChEBI" id="CHEBI:35235"/>
        <dbReference type="ChEBI" id="CHEBI:43474"/>
        <dbReference type="ChEBI" id="CHEBI:58173"/>
        <dbReference type="ChEBI" id="CHEBI:456216"/>
        <dbReference type="EC" id="6.3.2.2"/>
    </reaction>
</comment>
<evidence type="ECO:0000256" key="5">
    <source>
        <dbReference type="HAMAP-Rule" id="MF_02034"/>
    </source>
</evidence>
<sequence length="412" mass="43521">MPPGASSVLRPARDDVPAAGLDAAAVHGWSARVCFKTGPPRLVGAELEWLVARRDDPTLPVPLPHLRAVCEAAGPPPRGSRVTFEPGGQVELSSLAHLGPSACWHALAEDAAHLHRAVTDAGLRLLPTGLDPWRAPHRQLQHPRYDAMAGYFAAVGGATAELGPVMMTGTASTQVNLDVGRDAPDAARRWHLLHTVGPALVAAFANSPRHAGHSTGWVSGRQRVWQGLDPRRTSPVTTGAAGDPVREWADYVLDAPLMLSERAGDDWSAPAGLTLRGRLDEQAPTTTAELATHASTLFPPVRPRGWFEVRYLDAQPDGWWPVPVAVLSALLDDERAGEAAAEACTGAADWAAAARDGLGAPGLQVAALACLDAAVPALARLGEHDALADLVRAFRDRWTALGRCPADDPLEP</sequence>
<name>A0A7Y9RUX9_9ACTN</name>
<dbReference type="InterPro" id="IPR035434">
    <property type="entry name" value="GCL_bact_plant"/>
</dbReference>
<gene>
    <name evidence="5" type="primary">egtA</name>
    <name evidence="7" type="ORF">BJ989_000868</name>
</gene>
<comment type="caution">
    <text evidence="7">The sequence shown here is derived from an EMBL/GenBank/DDBJ whole genome shotgun (WGS) entry which is preliminary data.</text>
</comment>
<dbReference type="PANTHER" id="PTHR34378:SF1">
    <property type="entry name" value="GLUTAMATE--CYSTEINE LIGASE, CHLOROPLASTIC"/>
    <property type="match status" value="1"/>
</dbReference>
<dbReference type="PANTHER" id="PTHR34378">
    <property type="entry name" value="GLUTAMATE--CYSTEINE LIGASE, CHLOROPLASTIC"/>
    <property type="match status" value="1"/>
</dbReference>
<dbReference type="EMBL" id="JACCAC010000001">
    <property type="protein sequence ID" value="NYG54564.1"/>
    <property type="molecule type" value="Genomic_DNA"/>
</dbReference>
<evidence type="ECO:0000256" key="2">
    <source>
        <dbReference type="ARBA" id="ARBA00022741"/>
    </source>
</evidence>
<accession>A0A7Y9RUX9</accession>
<keyword evidence="1 5" id="KW-0436">Ligase</keyword>
<evidence type="ECO:0000256" key="3">
    <source>
        <dbReference type="ARBA" id="ARBA00022840"/>
    </source>
</evidence>
<dbReference type="PIRSF" id="PIRSF017901">
    <property type="entry name" value="GCL"/>
    <property type="match status" value="1"/>
</dbReference>
<dbReference type="GO" id="GO:0052699">
    <property type="term" value="P:ergothioneine biosynthetic process"/>
    <property type="evidence" value="ECO:0007669"/>
    <property type="project" value="UniProtKB-UniRule"/>
</dbReference>
<dbReference type="InterPro" id="IPR014746">
    <property type="entry name" value="Gln_synth/guanido_kin_cat_dom"/>
</dbReference>
<evidence type="ECO:0000256" key="4">
    <source>
        <dbReference type="ARBA" id="ARBA00048819"/>
    </source>
</evidence>
<dbReference type="InterPro" id="IPR006336">
    <property type="entry name" value="GCS2"/>
</dbReference>
<dbReference type="NCBIfam" id="TIGR03444">
    <property type="entry name" value="EgtA_Cys_ligase"/>
    <property type="match status" value="1"/>
</dbReference>
<keyword evidence="2 5" id="KW-0547">Nucleotide-binding</keyword>
<dbReference type="SUPFAM" id="SSF55931">
    <property type="entry name" value="Glutamine synthetase/guanido kinase"/>
    <property type="match status" value="1"/>
</dbReference>
<dbReference type="Pfam" id="PF04107">
    <property type="entry name" value="GCS2"/>
    <property type="match status" value="1"/>
</dbReference>
<dbReference type="UniPathway" id="UPA01014"/>
<evidence type="ECO:0000256" key="1">
    <source>
        <dbReference type="ARBA" id="ARBA00022598"/>
    </source>
</evidence>
<dbReference type="AlphaFoldDB" id="A0A7Y9RUX9"/>
<dbReference type="EC" id="6.3.2.2" evidence="5"/>
<protein>
    <recommendedName>
        <fullName evidence="5">Glutamate--cysteine ligase EgtA</fullName>
        <ecNumber evidence="5">6.3.2.2</ecNumber>
    </recommendedName>
    <alternativeName>
        <fullName evidence="5">Gamma-glutamylcysteine synthase</fullName>
        <shortName evidence="5">GCS</shortName>
        <shortName evidence="5">Gamma-ECS</shortName>
    </alternativeName>
</protein>